<keyword evidence="7 9" id="KW-0472">Membrane</keyword>
<accession>A0A2S0KDK7</accession>
<organism evidence="11 12">
    <name type="scientific">Gordonia iterans</name>
    <dbReference type="NCBI Taxonomy" id="1004901"/>
    <lineage>
        <taxon>Bacteria</taxon>
        <taxon>Bacillati</taxon>
        <taxon>Actinomycetota</taxon>
        <taxon>Actinomycetes</taxon>
        <taxon>Mycobacteriales</taxon>
        <taxon>Gordoniaceae</taxon>
        <taxon>Gordonia</taxon>
    </lineage>
</organism>
<dbReference type="AlphaFoldDB" id="A0A2S0KDK7"/>
<evidence type="ECO:0000256" key="10">
    <source>
        <dbReference type="SAM" id="MobiDB-lite"/>
    </source>
</evidence>
<dbReference type="InterPro" id="IPR001185">
    <property type="entry name" value="MS_channel"/>
</dbReference>
<dbReference type="RefSeq" id="WP_105941499.1">
    <property type="nucleotide sequence ID" value="NZ_CP027433.1"/>
</dbReference>
<comment type="function">
    <text evidence="9">Channel that opens in response to stretch forces in the membrane lipid bilayer. May participate in the regulation of osmotic pressure changes within the cell.</text>
</comment>
<feature type="region of interest" description="Disordered" evidence="10">
    <location>
        <begin position="157"/>
        <end position="186"/>
    </location>
</feature>
<dbReference type="GO" id="GO:0008381">
    <property type="term" value="F:mechanosensitive monoatomic ion channel activity"/>
    <property type="evidence" value="ECO:0007669"/>
    <property type="project" value="UniProtKB-UniRule"/>
</dbReference>
<dbReference type="OrthoDB" id="9810350at2"/>
<dbReference type="SUPFAM" id="SSF81330">
    <property type="entry name" value="Gated mechanosensitive channel"/>
    <property type="match status" value="1"/>
</dbReference>
<dbReference type="InterPro" id="IPR036019">
    <property type="entry name" value="MscL_channel"/>
</dbReference>
<keyword evidence="3 9" id="KW-1003">Cell membrane</keyword>
<keyword evidence="12" id="KW-1185">Reference proteome</keyword>
<evidence type="ECO:0000256" key="6">
    <source>
        <dbReference type="ARBA" id="ARBA00023065"/>
    </source>
</evidence>
<proteinExistence type="inferred from homology"/>
<feature type="transmembrane region" description="Helical" evidence="9">
    <location>
        <begin position="91"/>
        <end position="114"/>
    </location>
</feature>
<keyword evidence="5 9" id="KW-1133">Transmembrane helix</keyword>
<keyword evidence="4 9" id="KW-0812">Transmembrane</keyword>
<feature type="transmembrane region" description="Helical" evidence="9">
    <location>
        <begin position="12"/>
        <end position="34"/>
    </location>
</feature>
<comment type="subunit">
    <text evidence="9">Homopentamer.</text>
</comment>
<feature type="compositionally biased region" description="Pro residues" evidence="10">
    <location>
        <begin position="163"/>
        <end position="179"/>
    </location>
</feature>
<keyword evidence="2 9" id="KW-0813">Transport</keyword>
<dbReference type="HAMAP" id="MF_00115">
    <property type="entry name" value="MscL"/>
    <property type="match status" value="1"/>
</dbReference>
<comment type="similarity">
    <text evidence="9">Belongs to the MscL family.</text>
</comment>
<evidence type="ECO:0000256" key="4">
    <source>
        <dbReference type="ARBA" id="ARBA00022692"/>
    </source>
</evidence>
<evidence type="ECO:0000256" key="1">
    <source>
        <dbReference type="ARBA" id="ARBA00004141"/>
    </source>
</evidence>
<gene>
    <name evidence="9 11" type="primary">mscL</name>
    <name evidence="11" type="ORF">C6V83_05215</name>
</gene>
<dbReference type="EMBL" id="CP027433">
    <property type="protein sequence ID" value="AVL99764.1"/>
    <property type="molecule type" value="Genomic_DNA"/>
</dbReference>
<dbReference type="Proteomes" id="UP000239814">
    <property type="component" value="Chromosome"/>
</dbReference>
<evidence type="ECO:0000256" key="3">
    <source>
        <dbReference type="ARBA" id="ARBA00022475"/>
    </source>
</evidence>
<evidence type="ECO:0000313" key="12">
    <source>
        <dbReference type="Proteomes" id="UP000239814"/>
    </source>
</evidence>
<dbReference type="NCBIfam" id="TIGR00220">
    <property type="entry name" value="mscL"/>
    <property type="match status" value="1"/>
</dbReference>
<sequence>MLKGFKEFILRGNVVELATAVIIGAAFTAIVTAFTNHIISPLLAAIPTGQDCGQTMTTGADSEQSAAVQVCGLAWQIKDGAPATTIDIGQVIAATINFLIVAAVVYFLIIVPYNKLNELAAARRDASAEEEAEQTEVGLLAEIRDLLSAARPAAPAVGEPLGGLPPTPNPAPGQYPPADGPGRHSR</sequence>
<protein>
    <recommendedName>
        <fullName evidence="9">Large-conductance mechanosensitive channel</fullName>
    </recommendedName>
</protein>
<evidence type="ECO:0000313" key="11">
    <source>
        <dbReference type="EMBL" id="AVL99764.1"/>
    </source>
</evidence>
<evidence type="ECO:0000256" key="5">
    <source>
        <dbReference type="ARBA" id="ARBA00022989"/>
    </source>
</evidence>
<keyword evidence="8 9" id="KW-0407">Ion channel</keyword>
<dbReference type="PANTHER" id="PTHR30266">
    <property type="entry name" value="MECHANOSENSITIVE CHANNEL MSCL"/>
    <property type="match status" value="1"/>
</dbReference>
<comment type="subcellular location">
    <subcellularLocation>
        <location evidence="9">Cell membrane</location>
        <topology evidence="9">Multi-pass membrane protein</topology>
    </subcellularLocation>
    <subcellularLocation>
        <location evidence="1">Membrane</location>
        <topology evidence="1">Multi-pass membrane protein</topology>
    </subcellularLocation>
</comment>
<name>A0A2S0KDK7_9ACTN</name>
<reference evidence="11 12" key="1">
    <citation type="submission" date="2018-03" db="EMBL/GenBank/DDBJ databases">
        <title>Characteristics and genome of n-alkane degrading marine bacteria Gordonia iterans isolated from crude oil contaminated in Tae-an, South Korea.</title>
        <authorList>
            <person name="Lee S.-S."/>
            <person name="Kim H."/>
        </authorList>
    </citation>
    <scope>NUCLEOTIDE SEQUENCE [LARGE SCALE GENOMIC DNA]</scope>
    <source>
        <strain evidence="11 12">Co17</strain>
    </source>
</reference>
<evidence type="ECO:0000256" key="8">
    <source>
        <dbReference type="ARBA" id="ARBA00023303"/>
    </source>
</evidence>
<dbReference type="Pfam" id="PF01741">
    <property type="entry name" value="MscL"/>
    <property type="match status" value="1"/>
</dbReference>
<dbReference type="InterPro" id="IPR037673">
    <property type="entry name" value="MSC/AndL"/>
</dbReference>
<evidence type="ECO:0000256" key="9">
    <source>
        <dbReference type="HAMAP-Rule" id="MF_00115"/>
    </source>
</evidence>
<evidence type="ECO:0000256" key="7">
    <source>
        <dbReference type="ARBA" id="ARBA00023136"/>
    </source>
</evidence>
<dbReference type="GO" id="GO:0005886">
    <property type="term" value="C:plasma membrane"/>
    <property type="evidence" value="ECO:0007669"/>
    <property type="project" value="UniProtKB-SubCell"/>
</dbReference>
<dbReference type="KEGG" id="git:C6V83_05215"/>
<dbReference type="PANTHER" id="PTHR30266:SF2">
    <property type="entry name" value="LARGE-CONDUCTANCE MECHANOSENSITIVE CHANNEL"/>
    <property type="match status" value="1"/>
</dbReference>
<dbReference type="Gene3D" id="1.10.1200.120">
    <property type="entry name" value="Large-conductance mechanosensitive channel, MscL, domain 1"/>
    <property type="match status" value="1"/>
</dbReference>
<evidence type="ECO:0000256" key="2">
    <source>
        <dbReference type="ARBA" id="ARBA00022448"/>
    </source>
</evidence>
<keyword evidence="6 9" id="KW-0406">Ion transport</keyword>